<name>A0A9Q3GIB1_9BASI</name>
<gene>
    <name evidence="3" type="ORF">O181_007859</name>
</gene>
<dbReference type="OrthoDB" id="8067401at2759"/>
<evidence type="ECO:0000256" key="1">
    <source>
        <dbReference type="PROSITE-ProRule" id="PRU00042"/>
    </source>
</evidence>
<dbReference type="PROSITE" id="PS50157">
    <property type="entry name" value="ZINC_FINGER_C2H2_2"/>
    <property type="match status" value="1"/>
</dbReference>
<dbReference type="EMBL" id="AVOT02001784">
    <property type="protein sequence ID" value="MBW0468144.1"/>
    <property type="molecule type" value="Genomic_DNA"/>
</dbReference>
<keyword evidence="1" id="KW-0862">Zinc</keyword>
<evidence type="ECO:0000259" key="2">
    <source>
        <dbReference type="PROSITE" id="PS50157"/>
    </source>
</evidence>
<evidence type="ECO:0000313" key="3">
    <source>
        <dbReference type="EMBL" id="MBW0468144.1"/>
    </source>
</evidence>
<dbReference type="GO" id="GO:0008270">
    <property type="term" value="F:zinc ion binding"/>
    <property type="evidence" value="ECO:0007669"/>
    <property type="project" value="UniProtKB-KW"/>
</dbReference>
<feature type="domain" description="C2H2-type" evidence="2">
    <location>
        <begin position="114"/>
        <end position="143"/>
    </location>
</feature>
<dbReference type="InterPro" id="IPR013087">
    <property type="entry name" value="Znf_C2H2_type"/>
</dbReference>
<protein>
    <recommendedName>
        <fullName evidence="2">C2H2-type domain-containing protein</fullName>
    </recommendedName>
</protein>
<proteinExistence type="predicted"/>
<evidence type="ECO:0000313" key="4">
    <source>
        <dbReference type="Proteomes" id="UP000765509"/>
    </source>
</evidence>
<dbReference type="PROSITE" id="PS00028">
    <property type="entry name" value="ZINC_FINGER_C2H2_1"/>
    <property type="match status" value="1"/>
</dbReference>
<sequence>MTIVHKSGNIDKSSDGLSRCVLTNTPENPSYVPENVTPQIPTEGTNITDVGTEFFEEVRESYKQDTNCHILTSILEKYCNYTDLANSLKDIWKTSYDNWRFHFFDGISYHRFKHTCLMVPCRRTFTSTILLECHEKIHFGHMSKDRTMERTKKCF</sequence>
<comment type="caution">
    <text evidence="3">The sequence shown here is derived from an EMBL/GenBank/DDBJ whole genome shotgun (WGS) entry which is preliminary data.</text>
</comment>
<keyword evidence="4" id="KW-1185">Reference proteome</keyword>
<organism evidence="3 4">
    <name type="scientific">Austropuccinia psidii MF-1</name>
    <dbReference type="NCBI Taxonomy" id="1389203"/>
    <lineage>
        <taxon>Eukaryota</taxon>
        <taxon>Fungi</taxon>
        <taxon>Dikarya</taxon>
        <taxon>Basidiomycota</taxon>
        <taxon>Pucciniomycotina</taxon>
        <taxon>Pucciniomycetes</taxon>
        <taxon>Pucciniales</taxon>
        <taxon>Sphaerophragmiaceae</taxon>
        <taxon>Austropuccinia</taxon>
    </lineage>
</organism>
<dbReference type="AlphaFoldDB" id="A0A9Q3GIB1"/>
<keyword evidence="1" id="KW-0479">Metal-binding</keyword>
<accession>A0A9Q3GIB1</accession>
<keyword evidence="1" id="KW-0863">Zinc-finger</keyword>
<reference evidence="3" key="1">
    <citation type="submission" date="2021-03" db="EMBL/GenBank/DDBJ databases">
        <title>Draft genome sequence of rust myrtle Austropuccinia psidii MF-1, a brazilian biotype.</title>
        <authorList>
            <person name="Quecine M.C."/>
            <person name="Pachon D.M.R."/>
            <person name="Bonatelli M.L."/>
            <person name="Correr F.H."/>
            <person name="Franceschini L.M."/>
            <person name="Leite T.F."/>
            <person name="Margarido G.R.A."/>
            <person name="Almeida C.A."/>
            <person name="Ferrarezi J.A."/>
            <person name="Labate C.A."/>
        </authorList>
    </citation>
    <scope>NUCLEOTIDE SEQUENCE</scope>
    <source>
        <strain evidence="3">MF-1</strain>
    </source>
</reference>
<dbReference type="Proteomes" id="UP000765509">
    <property type="component" value="Unassembled WGS sequence"/>
</dbReference>